<keyword evidence="2" id="KW-0067">ATP-binding</keyword>
<dbReference type="Proteomes" id="UP000607331">
    <property type="component" value="Unassembled WGS sequence"/>
</dbReference>
<dbReference type="Pfam" id="PF06564">
    <property type="entry name" value="CBP_BcsQ"/>
    <property type="match status" value="1"/>
</dbReference>
<evidence type="ECO:0000256" key="2">
    <source>
        <dbReference type="ARBA" id="ARBA00022840"/>
    </source>
</evidence>
<protein>
    <submittedName>
        <fullName evidence="3">Cellulose synthase operon protein YhjQ</fullName>
    </submittedName>
</protein>
<accession>A0ABR6RRC6</accession>
<name>A0ABR6RRC6_9ENTR</name>
<sequence length="250" mass="27771">MAILGLQGVRGGVGTTSITAALAWSLQLLGESVLVIDAGPDNMLRLSFNDEIGRQSGWARAVLDGEDWRDAGLRYTSLIDVLPFGHLQPGELQNAAALGDTLSTIADIAETLEREGRYQWILLDLPHGFYPWTAPLVEASHFTLTILKPDANCHIRLHQQPLPADTHLLINGLRMSSPLQEDLYQVWLQTQRRLLPVVIHLDEAMAESLANKQPLGEYRHDSLAAEEMITLANWCLMHYAGRRPVAEREA</sequence>
<evidence type="ECO:0000256" key="1">
    <source>
        <dbReference type="ARBA" id="ARBA00022741"/>
    </source>
</evidence>
<keyword evidence="4" id="KW-1185">Reference proteome</keyword>
<dbReference type="SUPFAM" id="SSF52540">
    <property type="entry name" value="P-loop containing nucleoside triphosphate hydrolases"/>
    <property type="match status" value="1"/>
</dbReference>
<comment type="caution">
    <text evidence="3">The sequence shown here is derived from an EMBL/GenBank/DDBJ whole genome shotgun (WGS) entry which is preliminary data.</text>
</comment>
<dbReference type="InterPro" id="IPR017746">
    <property type="entry name" value="Cellulose_synthase_operon_BcsQ"/>
</dbReference>
<keyword evidence="1" id="KW-0547">Nucleotide-binding</keyword>
<proteinExistence type="predicted"/>
<evidence type="ECO:0000313" key="4">
    <source>
        <dbReference type="Proteomes" id="UP000607331"/>
    </source>
</evidence>
<dbReference type="PANTHER" id="PTHR43384:SF4">
    <property type="entry name" value="CELLULOSE BIOSYNTHESIS PROTEIN BCSQ-RELATED"/>
    <property type="match status" value="1"/>
</dbReference>
<organism evidence="3 4">
    <name type="scientific">Kluyvera sichuanensis</name>
    <dbReference type="NCBI Taxonomy" id="2725494"/>
    <lineage>
        <taxon>Bacteria</taxon>
        <taxon>Pseudomonadati</taxon>
        <taxon>Pseudomonadota</taxon>
        <taxon>Gammaproteobacteria</taxon>
        <taxon>Enterobacterales</taxon>
        <taxon>Enterobacteriaceae</taxon>
        <taxon>Kluyvera</taxon>
    </lineage>
</organism>
<evidence type="ECO:0000313" key="3">
    <source>
        <dbReference type="EMBL" id="MBC1185672.1"/>
    </source>
</evidence>
<dbReference type="RefSeq" id="WP_185667416.1">
    <property type="nucleotide sequence ID" value="NZ_JABBJF010000005.1"/>
</dbReference>
<dbReference type="Gene3D" id="3.40.50.300">
    <property type="entry name" value="P-loop containing nucleotide triphosphate hydrolases"/>
    <property type="match status" value="1"/>
</dbReference>
<dbReference type="InterPro" id="IPR027417">
    <property type="entry name" value="P-loop_NTPase"/>
</dbReference>
<dbReference type="NCBIfam" id="TIGR03371">
    <property type="entry name" value="cellulose_yhjQ"/>
    <property type="match status" value="1"/>
</dbReference>
<dbReference type="PANTHER" id="PTHR43384">
    <property type="entry name" value="SEPTUM SITE-DETERMINING PROTEIN MIND HOMOLOG, CHLOROPLASTIC-RELATED"/>
    <property type="match status" value="1"/>
</dbReference>
<dbReference type="InterPro" id="IPR050625">
    <property type="entry name" value="ParA/MinD_ATPase"/>
</dbReference>
<reference evidence="3 4" key="1">
    <citation type="submission" date="2020-04" db="EMBL/GenBank/DDBJ databases">
        <title>The draft genome of Kluyvera sichuanensis strain SCKS090646.</title>
        <authorList>
            <person name="Wei L."/>
            <person name="Liu L."/>
            <person name="Feng Y."/>
            <person name="Zong Z."/>
        </authorList>
    </citation>
    <scope>NUCLEOTIDE SEQUENCE [LARGE SCALE GENOMIC DNA]</scope>
    <source>
        <strain evidence="3 4">090646</strain>
    </source>
</reference>
<gene>
    <name evidence="3" type="primary">yhjQ</name>
    <name evidence="3" type="ORF">HII27_08055</name>
</gene>
<dbReference type="EMBL" id="JABBJF010000005">
    <property type="protein sequence ID" value="MBC1185672.1"/>
    <property type="molecule type" value="Genomic_DNA"/>
</dbReference>